<dbReference type="EC" id="6.5.1.2" evidence="2 14"/>
<dbReference type="InterPro" id="IPR004149">
    <property type="entry name" value="Znf_DNAligase_C4"/>
</dbReference>
<feature type="binding site" evidence="14">
    <location>
        <begin position="82"/>
        <end position="83"/>
    </location>
    <ligand>
        <name>NAD(+)</name>
        <dbReference type="ChEBI" id="CHEBI:57540"/>
    </ligand>
</feature>
<dbReference type="PIRSF" id="PIRSF001604">
    <property type="entry name" value="LigA"/>
    <property type="match status" value="1"/>
</dbReference>
<dbReference type="Gene3D" id="3.40.50.10190">
    <property type="entry name" value="BRCT domain"/>
    <property type="match status" value="1"/>
</dbReference>
<keyword evidence="4 14" id="KW-0436">Ligase</keyword>
<evidence type="ECO:0000256" key="5">
    <source>
        <dbReference type="ARBA" id="ARBA00022705"/>
    </source>
</evidence>
<comment type="catalytic activity">
    <reaction evidence="12 14">
        <text>NAD(+) + (deoxyribonucleotide)n-3'-hydroxyl + 5'-phospho-(deoxyribonucleotide)m = (deoxyribonucleotide)n+m + AMP + beta-nicotinamide D-nucleotide.</text>
        <dbReference type="EC" id="6.5.1.2"/>
    </reaction>
</comment>
<dbReference type="AlphaFoldDB" id="A0AAE3M4N8"/>
<sequence>MATDIQEKINLLRDTLNKHNHNYYVLNQPQITDFEFDQMMKELIELEKSHPEFEDPNSPSHRVGSDLSNDFQQIVHQYPMLSLGNTYNEGEIADFHQRITKAIGEEIEYVCELKYDGTSISLTYENGRLAQAVTRGDGEKGDDVTANVKTIKSVPLSIQGNYPERFVIRGEILLPNEEFIKLNETRELNGELPFANPRNAASGSLKMKKSSEVAQRGLDCYLYYLLGENLPTEIHSENLETARSWGFKIPTHYKICKSLTEINGFIEYWDKERFNLPFEIDGIVIKVNNINLQNELGYTAKSPRWAISYKFKAEEACTKLLSVSYQVGRTGKITPVANLEPVQLAGTTVKRASLHNADIIEQLNLHENDMVFVEKGGEIIPKITRADESARDAQAPKIEFINECPECSTPLIRPEGEAAHFCPNDKACPPQLKGKIEHFVSRKAVNIDSFGEQIVDLLFEKGLVKDVSEIYDLTFDTLNGLSRIVEDQDENKKIFTFQEKSTQNLLAGIEASKNIPYPNVLFGLGIKHVGATVAKVLCKNFNTIDKLASATYDDLVAIDDIGPKVAESVITYFSDEENKNLVTRLKNTGLQLEIAEEALESDKFNGLSFVVSGTFTNFSRDELKSIIESNGGKNLSGVSKKTSYLVAGEKTGPSKLEKAEKLNVKIINETDFIELLEN</sequence>
<keyword evidence="7 14" id="KW-0227">DNA damage</keyword>
<reference evidence="16" key="1">
    <citation type="submission" date="2022-10" db="EMBL/GenBank/DDBJ databases">
        <authorList>
            <person name="Yu W.X."/>
        </authorList>
    </citation>
    <scope>NUCLEOTIDE SEQUENCE</scope>
    <source>
        <strain evidence="16">AAT</strain>
    </source>
</reference>
<feature type="active site" description="N6-AMP-lysine intermediate" evidence="14">
    <location>
        <position position="114"/>
    </location>
</feature>
<feature type="binding site" evidence="14">
    <location>
        <position position="428"/>
    </location>
    <ligand>
        <name>Zn(2+)</name>
        <dbReference type="ChEBI" id="CHEBI:29105"/>
    </ligand>
</feature>
<dbReference type="GO" id="GO:0005829">
    <property type="term" value="C:cytosol"/>
    <property type="evidence" value="ECO:0007669"/>
    <property type="project" value="TreeGrafter"/>
</dbReference>
<dbReference type="PROSITE" id="PS50172">
    <property type="entry name" value="BRCT"/>
    <property type="match status" value="1"/>
</dbReference>
<evidence type="ECO:0000256" key="11">
    <source>
        <dbReference type="ARBA" id="ARBA00023204"/>
    </source>
</evidence>
<dbReference type="NCBIfam" id="NF005932">
    <property type="entry name" value="PRK07956.1"/>
    <property type="match status" value="1"/>
</dbReference>
<evidence type="ECO:0000256" key="12">
    <source>
        <dbReference type="ARBA" id="ARBA00034005"/>
    </source>
</evidence>
<dbReference type="RefSeq" id="WP_301190471.1">
    <property type="nucleotide sequence ID" value="NZ_JAPDPJ010000021.1"/>
</dbReference>
<comment type="similarity">
    <text evidence="13 14">Belongs to the NAD-dependent DNA ligase family. LigA subfamily.</text>
</comment>
<dbReference type="SUPFAM" id="SSF52113">
    <property type="entry name" value="BRCT domain"/>
    <property type="match status" value="1"/>
</dbReference>
<evidence type="ECO:0000256" key="14">
    <source>
        <dbReference type="HAMAP-Rule" id="MF_01588"/>
    </source>
</evidence>
<evidence type="ECO:0000256" key="4">
    <source>
        <dbReference type="ARBA" id="ARBA00022598"/>
    </source>
</evidence>
<evidence type="ECO:0000259" key="15">
    <source>
        <dbReference type="PROSITE" id="PS50172"/>
    </source>
</evidence>
<keyword evidence="17" id="KW-1185">Reference proteome</keyword>
<comment type="function">
    <text evidence="1 14">DNA ligase that catalyzes the formation of phosphodiester linkages between 5'-phosphoryl and 3'-hydroxyl groups in double-stranded DNA using NAD as a coenzyme and as the energy source for the reaction. It is essential for DNA replication and repair of damaged DNA.</text>
</comment>
<evidence type="ECO:0000256" key="10">
    <source>
        <dbReference type="ARBA" id="ARBA00023027"/>
    </source>
</evidence>
<dbReference type="FunFam" id="2.40.50.140:FF:000012">
    <property type="entry name" value="DNA ligase"/>
    <property type="match status" value="1"/>
</dbReference>
<feature type="binding site" evidence="14">
    <location>
        <position position="404"/>
    </location>
    <ligand>
        <name>Zn(2+)</name>
        <dbReference type="ChEBI" id="CHEBI:29105"/>
    </ligand>
</feature>
<dbReference type="PANTHER" id="PTHR23389">
    <property type="entry name" value="CHROMOSOME TRANSMISSION FIDELITY FACTOR 18"/>
    <property type="match status" value="1"/>
</dbReference>
<dbReference type="FunFam" id="3.30.470.30:FF:000001">
    <property type="entry name" value="DNA ligase"/>
    <property type="match status" value="1"/>
</dbReference>
<dbReference type="GO" id="GO:0006260">
    <property type="term" value="P:DNA replication"/>
    <property type="evidence" value="ECO:0007669"/>
    <property type="project" value="UniProtKB-KW"/>
</dbReference>
<dbReference type="CDD" id="cd00114">
    <property type="entry name" value="LIGANc"/>
    <property type="match status" value="1"/>
</dbReference>
<dbReference type="InterPro" id="IPR013839">
    <property type="entry name" value="DNAligase_adenylation"/>
</dbReference>
<feature type="binding site" evidence="14">
    <location>
        <position position="135"/>
    </location>
    <ligand>
        <name>NAD(+)</name>
        <dbReference type="ChEBI" id="CHEBI:57540"/>
    </ligand>
</feature>
<dbReference type="Pfam" id="PF01653">
    <property type="entry name" value="DNA_ligase_aden"/>
    <property type="match status" value="1"/>
</dbReference>
<keyword evidence="14" id="KW-0464">Manganese</keyword>
<dbReference type="GO" id="GO:0003911">
    <property type="term" value="F:DNA ligase (NAD+) activity"/>
    <property type="evidence" value="ECO:0007669"/>
    <property type="project" value="UniProtKB-UniRule"/>
</dbReference>
<proteinExistence type="inferred from homology"/>
<dbReference type="Pfam" id="PF00533">
    <property type="entry name" value="BRCT"/>
    <property type="match status" value="1"/>
</dbReference>
<feature type="binding site" evidence="14">
    <location>
        <position position="171"/>
    </location>
    <ligand>
        <name>NAD(+)</name>
        <dbReference type="ChEBI" id="CHEBI:57540"/>
    </ligand>
</feature>
<dbReference type="InterPro" id="IPR012340">
    <property type="entry name" value="NA-bd_OB-fold"/>
</dbReference>
<keyword evidence="11 14" id="KW-0234">DNA repair</keyword>
<dbReference type="InterPro" id="IPR041663">
    <property type="entry name" value="DisA/LigA_HHH"/>
</dbReference>
<feature type="domain" description="BRCT" evidence="15">
    <location>
        <begin position="599"/>
        <end position="678"/>
    </location>
</feature>
<dbReference type="Pfam" id="PF03119">
    <property type="entry name" value="DNA_ligase_ZBD"/>
    <property type="match status" value="1"/>
</dbReference>
<dbReference type="GO" id="GO:0006281">
    <property type="term" value="P:DNA repair"/>
    <property type="evidence" value="ECO:0007669"/>
    <property type="project" value="UniProtKB-KW"/>
</dbReference>
<feature type="binding site" evidence="14">
    <location>
        <position position="310"/>
    </location>
    <ligand>
        <name>NAD(+)</name>
        <dbReference type="ChEBI" id="CHEBI:57540"/>
    </ligand>
</feature>
<dbReference type="InterPro" id="IPR033136">
    <property type="entry name" value="DNA_ligase_CS"/>
</dbReference>
<evidence type="ECO:0000256" key="13">
    <source>
        <dbReference type="ARBA" id="ARBA00060881"/>
    </source>
</evidence>
<evidence type="ECO:0000313" key="17">
    <source>
        <dbReference type="Proteomes" id="UP001209229"/>
    </source>
</evidence>
<dbReference type="FunFam" id="1.10.150.20:FF:000006">
    <property type="entry name" value="DNA ligase"/>
    <property type="match status" value="1"/>
</dbReference>
<keyword evidence="8 14" id="KW-0862">Zinc</keyword>
<dbReference type="SUPFAM" id="SSF47781">
    <property type="entry name" value="RuvA domain 2-like"/>
    <property type="match status" value="1"/>
</dbReference>
<dbReference type="PANTHER" id="PTHR23389:SF9">
    <property type="entry name" value="DNA LIGASE"/>
    <property type="match status" value="1"/>
</dbReference>
<protein>
    <recommendedName>
        <fullName evidence="3 14">DNA ligase</fullName>
        <ecNumber evidence="2 14">6.5.1.2</ecNumber>
    </recommendedName>
    <alternativeName>
        <fullName evidence="14">Polydeoxyribonucleotide synthase [NAD(+)]</fullName>
    </alternativeName>
</protein>
<dbReference type="Gene3D" id="1.10.287.610">
    <property type="entry name" value="Helix hairpin bin"/>
    <property type="match status" value="1"/>
</dbReference>
<evidence type="ECO:0000256" key="2">
    <source>
        <dbReference type="ARBA" id="ARBA00012722"/>
    </source>
</evidence>
<feature type="binding site" evidence="14">
    <location>
        <position position="422"/>
    </location>
    <ligand>
        <name>Zn(2+)</name>
        <dbReference type="ChEBI" id="CHEBI:29105"/>
    </ligand>
</feature>
<dbReference type="GO" id="GO:0046872">
    <property type="term" value="F:metal ion binding"/>
    <property type="evidence" value="ECO:0007669"/>
    <property type="project" value="UniProtKB-KW"/>
</dbReference>
<dbReference type="Pfam" id="PF12826">
    <property type="entry name" value="HHH_2"/>
    <property type="match status" value="1"/>
</dbReference>
<dbReference type="InterPro" id="IPR004150">
    <property type="entry name" value="NAD_DNA_ligase_OB"/>
</dbReference>
<gene>
    <name evidence="14 16" type="primary">ligA</name>
    <name evidence="16" type="ORF">OM075_10535</name>
</gene>
<feature type="binding site" evidence="14">
    <location>
        <position position="407"/>
    </location>
    <ligand>
        <name>Zn(2+)</name>
        <dbReference type="ChEBI" id="CHEBI:29105"/>
    </ligand>
</feature>
<evidence type="ECO:0000256" key="3">
    <source>
        <dbReference type="ARBA" id="ARBA00013308"/>
    </source>
</evidence>
<keyword evidence="5 14" id="KW-0235">DNA replication</keyword>
<evidence type="ECO:0000256" key="7">
    <source>
        <dbReference type="ARBA" id="ARBA00022763"/>
    </source>
</evidence>
<dbReference type="InterPro" id="IPR010994">
    <property type="entry name" value="RuvA_2-like"/>
</dbReference>
<dbReference type="EMBL" id="JAPDPJ010000021">
    <property type="protein sequence ID" value="MCW3786906.1"/>
    <property type="molecule type" value="Genomic_DNA"/>
</dbReference>
<dbReference type="PROSITE" id="PS01056">
    <property type="entry name" value="DNA_LIGASE_N2"/>
    <property type="match status" value="1"/>
</dbReference>
<dbReference type="Gene3D" id="3.30.470.30">
    <property type="entry name" value="DNA ligase/mRNA capping enzyme"/>
    <property type="match status" value="1"/>
</dbReference>
<dbReference type="SUPFAM" id="SSF56091">
    <property type="entry name" value="DNA ligase/mRNA capping enzyme, catalytic domain"/>
    <property type="match status" value="1"/>
</dbReference>
<dbReference type="CDD" id="cd17748">
    <property type="entry name" value="BRCT_DNA_ligase_like"/>
    <property type="match status" value="1"/>
</dbReference>
<keyword evidence="6 14" id="KW-0479">Metal-binding</keyword>
<dbReference type="Gene3D" id="1.10.150.20">
    <property type="entry name" value="5' to 3' exonuclease, C-terminal subdomain"/>
    <property type="match status" value="2"/>
</dbReference>
<dbReference type="Gene3D" id="6.20.10.30">
    <property type="match status" value="1"/>
</dbReference>
<evidence type="ECO:0000313" key="16">
    <source>
        <dbReference type="EMBL" id="MCW3786906.1"/>
    </source>
</evidence>
<feature type="binding site" evidence="14">
    <location>
        <position position="112"/>
    </location>
    <ligand>
        <name>NAD(+)</name>
        <dbReference type="ChEBI" id="CHEBI:57540"/>
    </ligand>
</feature>
<dbReference type="HAMAP" id="MF_01588">
    <property type="entry name" value="DNA_ligase_A"/>
    <property type="match status" value="1"/>
</dbReference>
<organism evidence="16 17">
    <name type="scientific">Plebeiibacterium sediminum</name>
    <dbReference type="NCBI Taxonomy" id="2992112"/>
    <lineage>
        <taxon>Bacteria</taxon>
        <taxon>Pseudomonadati</taxon>
        <taxon>Bacteroidota</taxon>
        <taxon>Bacteroidia</taxon>
        <taxon>Marinilabiliales</taxon>
        <taxon>Marinilabiliaceae</taxon>
        <taxon>Plebeiibacterium</taxon>
    </lineage>
</organism>
<feature type="binding site" evidence="14">
    <location>
        <begin position="33"/>
        <end position="37"/>
    </location>
    <ligand>
        <name>NAD(+)</name>
        <dbReference type="ChEBI" id="CHEBI:57540"/>
    </ligand>
</feature>
<comment type="caution">
    <text evidence="16">The sequence shown here is derived from an EMBL/GenBank/DDBJ whole genome shotgun (WGS) entry which is preliminary data.</text>
</comment>
<dbReference type="SMART" id="SM00292">
    <property type="entry name" value="BRCT"/>
    <property type="match status" value="1"/>
</dbReference>
<dbReference type="SMART" id="SM00532">
    <property type="entry name" value="LIGANc"/>
    <property type="match status" value="1"/>
</dbReference>
<dbReference type="InterPro" id="IPR001357">
    <property type="entry name" value="BRCT_dom"/>
</dbReference>
<evidence type="ECO:0000256" key="6">
    <source>
        <dbReference type="ARBA" id="ARBA00022723"/>
    </source>
</evidence>
<dbReference type="Pfam" id="PF03120">
    <property type="entry name" value="OB_DNA_ligase"/>
    <property type="match status" value="1"/>
</dbReference>
<dbReference type="InterPro" id="IPR036420">
    <property type="entry name" value="BRCT_dom_sf"/>
</dbReference>
<evidence type="ECO:0000256" key="1">
    <source>
        <dbReference type="ARBA" id="ARBA00004067"/>
    </source>
</evidence>
<evidence type="ECO:0000256" key="9">
    <source>
        <dbReference type="ARBA" id="ARBA00022842"/>
    </source>
</evidence>
<accession>A0AAE3M4N8</accession>
<dbReference type="FunFam" id="1.10.287.610:FF:000002">
    <property type="entry name" value="DNA ligase"/>
    <property type="match status" value="1"/>
</dbReference>
<evidence type="ECO:0000256" key="8">
    <source>
        <dbReference type="ARBA" id="ARBA00022833"/>
    </source>
</evidence>
<keyword evidence="10 14" id="KW-0520">NAD</keyword>
<comment type="cofactor">
    <cofactor evidence="14">
        <name>Mg(2+)</name>
        <dbReference type="ChEBI" id="CHEBI:18420"/>
    </cofactor>
    <cofactor evidence="14">
        <name>Mn(2+)</name>
        <dbReference type="ChEBI" id="CHEBI:29035"/>
    </cofactor>
</comment>
<dbReference type="NCBIfam" id="TIGR00575">
    <property type="entry name" value="dnlj"/>
    <property type="match status" value="1"/>
</dbReference>
<dbReference type="InterPro" id="IPR001679">
    <property type="entry name" value="DNA_ligase"/>
</dbReference>
<dbReference type="Proteomes" id="UP001209229">
    <property type="component" value="Unassembled WGS sequence"/>
</dbReference>
<name>A0AAE3M4N8_9BACT</name>
<dbReference type="SUPFAM" id="SSF50249">
    <property type="entry name" value="Nucleic acid-binding proteins"/>
    <property type="match status" value="1"/>
</dbReference>
<dbReference type="Gene3D" id="2.40.50.140">
    <property type="entry name" value="Nucleic acid-binding proteins"/>
    <property type="match status" value="1"/>
</dbReference>
<keyword evidence="9 14" id="KW-0460">Magnesium</keyword>
<dbReference type="InterPro" id="IPR013840">
    <property type="entry name" value="DNAligase_N"/>
</dbReference>
<feature type="binding site" evidence="14">
    <location>
        <position position="286"/>
    </location>
    <ligand>
        <name>NAD(+)</name>
        <dbReference type="ChEBI" id="CHEBI:57540"/>
    </ligand>
</feature>